<feature type="transmembrane region" description="Helical" evidence="5">
    <location>
        <begin position="360"/>
        <end position="379"/>
    </location>
</feature>
<feature type="transmembrane region" description="Helical" evidence="5">
    <location>
        <begin position="205"/>
        <end position="235"/>
    </location>
</feature>
<dbReference type="InterPro" id="IPR007016">
    <property type="entry name" value="O-antigen_ligase-rel_domated"/>
</dbReference>
<organism evidence="7 8">
    <name type="scientific">Palleronia abyssalis</name>
    <dbReference type="NCBI Taxonomy" id="1501240"/>
    <lineage>
        <taxon>Bacteria</taxon>
        <taxon>Pseudomonadati</taxon>
        <taxon>Pseudomonadota</taxon>
        <taxon>Alphaproteobacteria</taxon>
        <taxon>Rhodobacterales</taxon>
        <taxon>Roseobacteraceae</taxon>
        <taxon>Palleronia</taxon>
    </lineage>
</organism>
<evidence type="ECO:0000256" key="5">
    <source>
        <dbReference type="SAM" id="Phobius"/>
    </source>
</evidence>
<feature type="transmembrane region" description="Helical" evidence="5">
    <location>
        <begin position="36"/>
        <end position="53"/>
    </location>
</feature>
<dbReference type="EMBL" id="ONZF01000002">
    <property type="protein sequence ID" value="SPJ23492.1"/>
    <property type="molecule type" value="Genomic_DNA"/>
</dbReference>
<dbReference type="InterPro" id="IPR051533">
    <property type="entry name" value="WaaL-like"/>
</dbReference>
<proteinExistence type="predicted"/>
<keyword evidence="3 5" id="KW-1133">Transmembrane helix</keyword>
<dbReference type="PANTHER" id="PTHR37422">
    <property type="entry name" value="TEICHURONIC ACID BIOSYNTHESIS PROTEIN TUAE"/>
    <property type="match status" value="1"/>
</dbReference>
<dbReference type="PANTHER" id="PTHR37422:SF13">
    <property type="entry name" value="LIPOPOLYSACCHARIDE BIOSYNTHESIS PROTEIN PA4999-RELATED"/>
    <property type="match status" value="1"/>
</dbReference>
<reference evidence="7 8" key="1">
    <citation type="submission" date="2018-03" db="EMBL/GenBank/DDBJ databases">
        <authorList>
            <person name="Keele B.F."/>
        </authorList>
    </citation>
    <scope>NUCLEOTIDE SEQUENCE [LARGE SCALE GENOMIC DNA]</scope>
    <source>
        <strain evidence="7 8">CECT 8504</strain>
    </source>
</reference>
<comment type="subcellular location">
    <subcellularLocation>
        <location evidence="1">Membrane</location>
        <topology evidence="1">Multi-pass membrane protein</topology>
    </subcellularLocation>
</comment>
<feature type="transmembrane region" description="Helical" evidence="5">
    <location>
        <begin position="327"/>
        <end position="348"/>
    </location>
</feature>
<accession>A0A2R8BTK3</accession>
<keyword evidence="4 5" id="KW-0472">Membrane</keyword>
<evidence type="ECO:0000256" key="1">
    <source>
        <dbReference type="ARBA" id="ARBA00004141"/>
    </source>
</evidence>
<feature type="transmembrane region" description="Helical" evidence="5">
    <location>
        <begin position="176"/>
        <end position="193"/>
    </location>
</feature>
<evidence type="ECO:0000313" key="8">
    <source>
        <dbReference type="Proteomes" id="UP000244912"/>
    </source>
</evidence>
<gene>
    <name evidence="7" type="ORF">PAA8504_01303</name>
</gene>
<evidence type="ECO:0000256" key="4">
    <source>
        <dbReference type="ARBA" id="ARBA00023136"/>
    </source>
</evidence>
<dbReference type="AlphaFoldDB" id="A0A2R8BTK3"/>
<dbReference type="OrthoDB" id="264250at2"/>
<feature type="domain" description="O-antigen ligase-related" evidence="6">
    <location>
        <begin position="207"/>
        <end position="338"/>
    </location>
</feature>
<feature type="transmembrane region" description="Helical" evidence="5">
    <location>
        <begin position="114"/>
        <end position="132"/>
    </location>
</feature>
<dbReference type="GO" id="GO:0016020">
    <property type="term" value="C:membrane"/>
    <property type="evidence" value="ECO:0007669"/>
    <property type="project" value="UniProtKB-SubCell"/>
</dbReference>
<keyword evidence="2 5" id="KW-0812">Transmembrane</keyword>
<protein>
    <recommendedName>
        <fullName evidence="6">O-antigen ligase-related domain-containing protein</fullName>
    </recommendedName>
</protein>
<dbReference type="RefSeq" id="WP_108893319.1">
    <property type="nucleotide sequence ID" value="NZ_ONZF01000002.1"/>
</dbReference>
<evidence type="ECO:0000259" key="6">
    <source>
        <dbReference type="Pfam" id="PF04932"/>
    </source>
</evidence>
<name>A0A2R8BTK3_9RHOB</name>
<keyword evidence="8" id="KW-1185">Reference proteome</keyword>
<sequence length="432" mass="47818">MTEYGVRGKWIGLSIILASLFLPTHFEVASIRFTPSLVVLIFAAPFAAGLFFAQRQRIRLPDVLIMAFVCWQGLTIAMNNPGRFVEFTGQQTLMTLGGYLIGRTMIRDARDLAALIRIGGAIVVFSLPFALYEALTDDPIVLLWIDQYTGFDTFIPNDYEPRLGLHRAQWVFTHPIHYGLLGAFFLPLVVLGLRGADRPVFRMSCGLLIFSACVLSVSSGAILAAFLQAGVYIWYRLAKLFGPPWRIVLATGAVLYVVLEAITTKSAFFAISGRLAINPQTAHYRTLIWDYGSAQVVRTPIFGNGYNYWPRPHWMVSSVDNYWLQQAMVHGVPAVACVAGALVYAVVAVNRGQDNDAMRLAWTLFLIGFAMSAATVAIWGEIQTLFMILFGAGLWMLPRKAIAPNVRTPRPFSRNIAPRLTRFPAGQTGSTA</sequence>
<evidence type="ECO:0000256" key="3">
    <source>
        <dbReference type="ARBA" id="ARBA00022989"/>
    </source>
</evidence>
<evidence type="ECO:0000256" key="2">
    <source>
        <dbReference type="ARBA" id="ARBA00022692"/>
    </source>
</evidence>
<dbReference type="Proteomes" id="UP000244912">
    <property type="component" value="Unassembled WGS sequence"/>
</dbReference>
<dbReference type="Pfam" id="PF04932">
    <property type="entry name" value="Wzy_C"/>
    <property type="match status" value="1"/>
</dbReference>
<evidence type="ECO:0000313" key="7">
    <source>
        <dbReference type="EMBL" id="SPJ23492.1"/>
    </source>
</evidence>